<dbReference type="PANTHER" id="PTHR43847:SF1">
    <property type="entry name" value="BLL3993 PROTEIN"/>
    <property type="match status" value="1"/>
</dbReference>
<evidence type="ECO:0000313" key="7">
    <source>
        <dbReference type="Proteomes" id="UP001596391"/>
    </source>
</evidence>
<dbReference type="InterPro" id="IPR007318">
    <property type="entry name" value="Phopholipid_MeTrfase"/>
</dbReference>
<evidence type="ECO:0000256" key="4">
    <source>
        <dbReference type="ARBA" id="ARBA00023136"/>
    </source>
</evidence>
<dbReference type="InterPro" id="IPR052527">
    <property type="entry name" value="Metal_cation-efflux_comp"/>
</dbReference>
<dbReference type="RefSeq" id="WP_263369686.1">
    <property type="nucleotide sequence ID" value="NZ_JAGSYD010000001.1"/>
</dbReference>
<gene>
    <name evidence="6" type="ORF">ACFQBQ_10405</name>
</gene>
<feature type="transmembrane region" description="Helical" evidence="5">
    <location>
        <begin position="111"/>
        <end position="141"/>
    </location>
</feature>
<sequence>MRATTIEYRLRFAIHALIYVLCFWAPWAQRDSLTTKTAWVTLSSLLFEHHWLSFMQATDVLLIVAIFFAATGAWFRLWGSAYVGSDVVASRAMHGQALLADGPYRRTRNPLYLGTLLFTVGISLLMHWTGAAICIALIWIFQFRLALAEEVFLAAKFGAPYVEYKQLVPRFLPAPSPLIPSAGQQPRWLQSLAGEFYFVAVAVLLATVGWSFNATMLVRGLLYSLGAWLIVRAFLPKPKD</sequence>
<proteinExistence type="predicted"/>
<dbReference type="GO" id="GO:0032259">
    <property type="term" value="P:methylation"/>
    <property type="evidence" value="ECO:0007669"/>
    <property type="project" value="UniProtKB-KW"/>
</dbReference>
<feature type="transmembrane region" description="Helical" evidence="5">
    <location>
        <begin position="49"/>
        <end position="75"/>
    </location>
</feature>
<organism evidence="6 7">
    <name type="scientific">Granulicella cerasi</name>
    <dbReference type="NCBI Taxonomy" id="741063"/>
    <lineage>
        <taxon>Bacteria</taxon>
        <taxon>Pseudomonadati</taxon>
        <taxon>Acidobacteriota</taxon>
        <taxon>Terriglobia</taxon>
        <taxon>Terriglobales</taxon>
        <taxon>Acidobacteriaceae</taxon>
        <taxon>Granulicella</taxon>
    </lineage>
</organism>
<keyword evidence="7" id="KW-1185">Reference proteome</keyword>
<evidence type="ECO:0000256" key="1">
    <source>
        <dbReference type="ARBA" id="ARBA00004127"/>
    </source>
</evidence>
<reference evidence="7" key="1">
    <citation type="journal article" date="2019" name="Int. J. Syst. Evol. Microbiol.">
        <title>The Global Catalogue of Microorganisms (GCM) 10K type strain sequencing project: providing services to taxonomists for standard genome sequencing and annotation.</title>
        <authorList>
            <consortium name="The Broad Institute Genomics Platform"/>
            <consortium name="The Broad Institute Genome Sequencing Center for Infectious Disease"/>
            <person name="Wu L."/>
            <person name="Ma J."/>
        </authorList>
    </citation>
    <scope>NUCLEOTIDE SEQUENCE [LARGE SCALE GENOMIC DNA]</scope>
    <source>
        <strain evidence="7">CGMCC 1.16026</strain>
    </source>
</reference>
<keyword evidence="4 5" id="KW-0472">Membrane</keyword>
<dbReference type="Gene3D" id="1.20.120.1630">
    <property type="match status" value="1"/>
</dbReference>
<keyword evidence="6" id="KW-0808">Transferase</keyword>
<feature type="transmembrane region" description="Helical" evidence="5">
    <location>
        <begin position="188"/>
        <end position="210"/>
    </location>
</feature>
<evidence type="ECO:0000256" key="2">
    <source>
        <dbReference type="ARBA" id="ARBA00022692"/>
    </source>
</evidence>
<evidence type="ECO:0000313" key="6">
    <source>
        <dbReference type="EMBL" id="MFC6645983.1"/>
    </source>
</evidence>
<dbReference type="EMBL" id="JBHSWI010000001">
    <property type="protein sequence ID" value="MFC6645983.1"/>
    <property type="molecule type" value="Genomic_DNA"/>
</dbReference>
<dbReference type="GO" id="GO:0004671">
    <property type="term" value="F:protein C-terminal S-isoprenylcysteine carboxyl O-methyltransferase activity"/>
    <property type="evidence" value="ECO:0007669"/>
    <property type="project" value="UniProtKB-EC"/>
</dbReference>
<dbReference type="EC" id="2.1.1.334" evidence="6"/>
<comment type="caution">
    <text evidence="6">The sequence shown here is derived from an EMBL/GenBank/DDBJ whole genome shotgun (WGS) entry which is preliminary data.</text>
</comment>
<evidence type="ECO:0000256" key="5">
    <source>
        <dbReference type="SAM" id="Phobius"/>
    </source>
</evidence>
<accession>A0ABW1ZCR6</accession>
<dbReference type="Proteomes" id="UP001596391">
    <property type="component" value="Unassembled WGS sequence"/>
</dbReference>
<evidence type="ECO:0000256" key="3">
    <source>
        <dbReference type="ARBA" id="ARBA00022989"/>
    </source>
</evidence>
<keyword evidence="3 5" id="KW-1133">Transmembrane helix</keyword>
<name>A0ABW1ZCR6_9BACT</name>
<feature type="transmembrane region" description="Helical" evidence="5">
    <location>
        <begin position="12"/>
        <end position="29"/>
    </location>
</feature>
<dbReference type="Pfam" id="PF04191">
    <property type="entry name" value="PEMT"/>
    <property type="match status" value="1"/>
</dbReference>
<feature type="transmembrane region" description="Helical" evidence="5">
    <location>
        <begin position="217"/>
        <end position="235"/>
    </location>
</feature>
<keyword evidence="6" id="KW-0489">Methyltransferase</keyword>
<dbReference type="PANTHER" id="PTHR43847">
    <property type="entry name" value="BLL3993 PROTEIN"/>
    <property type="match status" value="1"/>
</dbReference>
<dbReference type="EC" id="2.1.1.100" evidence="6"/>
<keyword evidence="2 5" id="KW-0812">Transmembrane</keyword>
<comment type="subcellular location">
    <subcellularLocation>
        <location evidence="1">Endomembrane system</location>
        <topology evidence="1">Multi-pass membrane protein</topology>
    </subcellularLocation>
</comment>
<protein>
    <submittedName>
        <fullName evidence="6">Methyltransferase family protein</fullName>
        <ecNumber evidence="6">2.1.1.100</ecNumber>
        <ecNumber evidence="6">2.1.1.334</ecNumber>
    </submittedName>
</protein>